<feature type="region of interest" description="Disordered" evidence="3">
    <location>
        <begin position="37"/>
        <end position="56"/>
    </location>
</feature>
<dbReference type="AlphaFoldDB" id="A0A2P6TIJ0"/>
<evidence type="ECO:0000256" key="2">
    <source>
        <dbReference type="ARBA" id="ARBA00023063"/>
    </source>
</evidence>
<dbReference type="SMR" id="A0A2P6TIJ0"/>
<protein>
    <submittedName>
        <fullName evidence="5">(2Fe-2S) ferredoxin</fullName>
    </submittedName>
</protein>
<evidence type="ECO:0000313" key="6">
    <source>
        <dbReference type="Proteomes" id="UP000239899"/>
    </source>
</evidence>
<dbReference type="SUPFAM" id="SSF50022">
    <property type="entry name" value="ISP domain"/>
    <property type="match status" value="1"/>
</dbReference>
<dbReference type="GO" id="GO:0051537">
    <property type="term" value="F:2 iron, 2 sulfur cluster binding"/>
    <property type="evidence" value="ECO:0007669"/>
    <property type="project" value="InterPro"/>
</dbReference>
<evidence type="ECO:0000256" key="3">
    <source>
        <dbReference type="SAM" id="MobiDB-lite"/>
    </source>
</evidence>
<evidence type="ECO:0000259" key="4">
    <source>
        <dbReference type="Pfam" id="PF13806"/>
    </source>
</evidence>
<comment type="caution">
    <text evidence="5">The sequence shown here is derived from an EMBL/GenBank/DDBJ whole genome shotgun (WGS) entry which is preliminary data.</text>
</comment>
<organism evidence="5 6">
    <name type="scientific">Chlorella sorokiniana</name>
    <name type="common">Freshwater green alga</name>
    <dbReference type="NCBI Taxonomy" id="3076"/>
    <lineage>
        <taxon>Eukaryota</taxon>
        <taxon>Viridiplantae</taxon>
        <taxon>Chlorophyta</taxon>
        <taxon>core chlorophytes</taxon>
        <taxon>Trebouxiophyceae</taxon>
        <taxon>Chlorellales</taxon>
        <taxon>Chlorellaceae</taxon>
        <taxon>Chlorella clade</taxon>
        <taxon>Chlorella</taxon>
    </lineage>
</organism>
<dbReference type="OrthoDB" id="1910064at2759"/>
<gene>
    <name evidence="5" type="ORF">C2E21_7045</name>
</gene>
<reference evidence="5 6" key="1">
    <citation type="journal article" date="2018" name="Plant J.">
        <title>Genome sequences of Chlorella sorokiniana UTEX 1602 and Micractinium conductrix SAG 241.80: implications to maltose excretion by a green alga.</title>
        <authorList>
            <person name="Arriola M.B."/>
            <person name="Velmurugan N."/>
            <person name="Zhang Y."/>
            <person name="Plunkett M.H."/>
            <person name="Hondzo H."/>
            <person name="Barney B.M."/>
        </authorList>
    </citation>
    <scope>NUCLEOTIDE SEQUENCE [LARGE SCALE GENOMIC DNA]</scope>
    <source>
        <strain evidence="6">UTEX 1602</strain>
    </source>
</reference>
<dbReference type="EMBL" id="LHPG02000014">
    <property type="protein sequence ID" value="PRW39061.1"/>
    <property type="molecule type" value="Genomic_DNA"/>
</dbReference>
<keyword evidence="6" id="KW-1185">Reference proteome</keyword>
<name>A0A2P6TIJ0_CHLSO</name>
<dbReference type="GO" id="GO:0042128">
    <property type="term" value="P:nitrate assimilation"/>
    <property type="evidence" value="ECO:0007669"/>
    <property type="project" value="UniProtKB-KW"/>
</dbReference>
<dbReference type="InterPro" id="IPR012748">
    <property type="entry name" value="Rieske-like_NirD"/>
</dbReference>
<evidence type="ECO:0000313" key="5">
    <source>
        <dbReference type="EMBL" id="PRW39061.1"/>
    </source>
</evidence>
<sequence>MSVCIARSAAFLPAAQAAAAQRHARRQRLAVAVSASGGFGSSKKPAGGSGSKKQPKLARYLETDAPTTAAGSAADDGWVEMPGVDAESSFLSKPIKAIILPTGRAVCLYKVNDTIYASDANSTAYKYPLADASLLSVKGKPAVEVALDGTVYDLATGKVLSWCPKNTLARKVLGGLKDRAEPVDLPVYPVQVQGSKVFVKFI</sequence>
<keyword evidence="1" id="KW-0560">Oxidoreductase</keyword>
<dbReference type="Proteomes" id="UP000239899">
    <property type="component" value="Unassembled WGS sequence"/>
</dbReference>
<evidence type="ECO:0000256" key="1">
    <source>
        <dbReference type="ARBA" id="ARBA00023002"/>
    </source>
</evidence>
<dbReference type="Gene3D" id="2.102.10.10">
    <property type="entry name" value="Rieske [2Fe-2S] iron-sulphur domain"/>
    <property type="match status" value="1"/>
</dbReference>
<accession>A0A2P6TIJ0</accession>
<feature type="domain" description="Rieske-like [2Fe-2S]" evidence="4">
    <location>
        <begin position="92"/>
        <end position="200"/>
    </location>
</feature>
<dbReference type="GO" id="GO:0008942">
    <property type="term" value="F:nitrite reductase [NAD(P)H] activity"/>
    <property type="evidence" value="ECO:0007669"/>
    <property type="project" value="InterPro"/>
</dbReference>
<keyword evidence="2" id="KW-0534">Nitrate assimilation</keyword>
<feature type="compositionally biased region" description="Low complexity" evidence="3">
    <location>
        <begin position="37"/>
        <end position="46"/>
    </location>
</feature>
<dbReference type="Pfam" id="PF13806">
    <property type="entry name" value="Rieske_2"/>
    <property type="match status" value="1"/>
</dbReference>
<dbReference type="InterPro" id="IPR036922">
    <property type="entry name" value="Rieske_2Fe-2S_sf"/>
</dbReference>
<proteinExistence type="predicted"/>